<feature type="region of interest" description="Disordered" evidence="1">
    <location>
        <begin position="212"/>
        <end position="295"/>
    </location>
</feature>
<dbReference type="EMBL" id="PFGC01000063">
    <property type="protein sequence ID" value="PIW36311.1"/>
    <property type="molecule type" value="Genomic_DNA"/>
</dbReference>
<dbReference type="Proteomes" id="UP000230292">
    <property type="component" value="Unassembled WGS sequence"/>
</dbReference>
<sequence length="295" mass="31974">GTAAQTGSRVGAELFVNGENKFLNFTAGLPLLEFKGQRPPYDVSVRKQLAVNVDPRAAITTFLNTASINSSGVVQLNPNEEKISTDQIRKGDVSALVSGIHGLSWNEYLPDVAKPYTAEIVFDVKSHDLRRIYITGSDVDVHLYFTMVDKTYLAPVNGFIDELPVINQQNYFLDDSTYTGAPAGALKDYSFNRLAVDVGEIDRWFYAKEDKLVPPKDQNDPKGSGTDQPGVTKDPNGSSTDEPGTTNDPNGSSTDEPSQPNEPGVTTGNPVSTTDTVSFTGVATTTPSTYELWLK</sequence>
<feature type="compositionally biased region" description="Polar residues" evidence="1">
    <location>
        <begin position="225"/>
        <end position="289"/>
    </location>
</feature>
<gene>
    <name evidence="2" type="ORF">COW24_06175</name>
</gene>
<dbReference type="AlphaFoldDB" id="A0A2M7H259"/>
<evidence type="ECO:0000256" key="1">
    <source>
        <dbReference type="SAM" id="MobiDB-lite"/>
    </source>
</evidence>
<evidence type="ECO:0000313" key="2">
    <source>
        <dbReference type="EMBL" id="PIW36311.1"/>
    </source>
</evidence>
<name>A0A2M7H259_9BACT</name>
<reference evidence="2 3" key="1">
    <citation type="submission" date="2017-09" db="EMBL/GenBank/DDBJ databases">
        <title>Depth-based differentiation of microbial function through sediment-hosted aquifers and enrichment of novel symbionts in the deep terrestrial subsurface.</title>
        <authorList>
            <person name="Probst A.J."/>
            <person name="Ladd B."/>
            <person name="Jarett J.K."/>
            <person name="Geller-Mcgrath D.E."/>
            <person name="Sieber C.M."/>
            <person name="Emerson J.B."/>
            <person name="Anantharaman K."/>
            <person name="Thomas B.C."/>
            <person name="Malmstrom R."/>
            <person name="Stieglmeier M."/>
            <person name="Klingl A."/>
            <person name="Woyke T."/>
            <person name="Ryan C.M."/>
            <person name="Banfield J.F."/>
        </authorList>
    </citation>
    <scope>NUCLEOTIDE SEQUENCE [LARGE SCALE GENOMIC DNA]</scope>
    <source>
        <strain evidence="2">CG15_BIG_FIL_POST_REV_8_21_14_020_45_12</strain>
    </source>
</reference>
<protein>
    <submittedName>
        <fullName evidence="2">Uncharacterized protein</fullName>
    </submittedName>
</protein>
<feature type="non-terminal residue" evidence="2">
    <location>
        <position position="1"/>
    </location>
</feature>
<comment type="caution">
    <text evidence="2">The sequence shown here is derived from an EMBL/GenBank/DDBJ whole genome shotgun (WGS) entry which is preliminary data.</text>
</comment>
<evidence type="ECO:0000313" key="3">
    <source>
        <dbReference type="Proteomes" id="UP000230292"/>
    </source>
</evidence>
<accession>A0A2M7H259</accession>
<proteinExistence type="predicted"/>
<organism evidence="2 3">
    <name type="scientific">Candidatus Kerfeldbacteria bacterium CG15_BIG_FIL_POST_REV_8_21_14_020_45_12</name>
    <dbReference type="NCBI Taxonomy" id="2014247"/>
    <lineage>
        <taxon>Bacteria</taxon>
        <taxon>Candidatus Kerfeldiibacteriota</taxon>
    </lineage>
</organism>